<dbReference type="Proteomes" id="UP001062846">
    <property type="component" value="Chromosome 10"/>
</dbReference>
<evidence type="ECO:0000313" key="2">
    <source>
        <dbReference type="Proteomes" id="UP001062846"/>
    </source>
</evidence>
<accession>A0ACC0M3S6</accession>
<sequence>MKASITSRGSAESEKSPTSNGTGCEAPIPLSPPLGSNIVVRKTDVATTRPPTTTSWLSLAHRSSPARSAAASNSSTVGVERVPIVPLLLPAPPSPLPMEPPPLPRATSAPPTSAAASEPLPILSTAVSPLLSPTTAASLLPPPSPATAVASSVVPPPLGPTPAPPPTTYHHVLFAPYSSLSLNPNLLECRGPPGDGQEVEVVDLVHGWILRGLYEKRGLSEERVGQRDIHGFGGACRSLALYEALPSRVRELVDAAGFGEFIRTLTLSRNDHVVLVALAERCRDTTNTFHLPLGEMTVTPTDFAAITGRSKVHLSYLPALRDLRTASRFDWGGTALGAAYGFLGESSRTEQSTADYWRVWEINMDPWRAVGPEPEYLARSRAVTASRVLLESAFSWQWYLGDRVMRQSLGYADFQVPGPLPPRASHTSTYTRAELERFTQPDTEMTRYLHLEMDYTVYQRDRLARPLGVRAFRDVRSHARGAAEERRATRERERGGEGRVRRSLSRPVIGLEMSWKIPVVGTQGNPAEIHLVPARVEPPSMTIPAQGHAASTSKRTRSPPQNKMAMRMPTPPVTTRRQTRSSQPAAASEEAVRQTVARAELQYQIKMCERPSHEEGRAQKRPRLILPEISEEEEEEGDEEEEEHSSARSDSDDSVDDPPYKKDPKERGDDDDDDSGRGGWLG</sequence>
<dbReference type="EMBL" id="CM046397">
    <property type="protein sequence ID" value="KAI8535522.1"/>
    <property type="molecule type" value="Genomic_DNA"/>
</dbReference>
<reference evidence="1" key="1">
    <citation type="submission" date="2022-02" db="EMBL/GenBank/DDBJ databases">
        <title>Plant Genome Project.</title>
        <authorList>
            <person name="Zhang R.-G."/>
        </authorList>
    </citation>
    <scope>NUCLEOTIDE SEQUENCE</scope>
    <source>
        <strain evidence="1">AT1</strain>
    </source>
</reference>
<comment type="caution">
    <text evidence="1">The sequence shown here is derived from an EMBL/GenBank/DDBJ whole genome shotgun (WGS) entry which is preliminary data.</text>
</comment>
<keyword evidence="2" id="KW-1185">Reference proteome</keyword>
<evidence type="ECO:0000313" key="1">
    <source>
        <dbReference type="EMBL" id="KAI8535522.1"/>
    </source>
</evidence>
<proteinExistence type="predicted"/>
<organism evidence="1 2">
    <name type="scientific">Rhododendron molle</name>
    <name type="common">Chinese azalea</name>
    <name type="synonym">Azalea mollis</name>
    <dbReference type="NCBI Taxonomy" id="49168"/>
    <lineage>
        <taxon>Eukaryota</taxon>
        <taxon>Viridiplantae</taxon>
        <taxon>Streptophyta</taxon>
        <taxon>Embryophyta</taxon>
        <taxon>Tracheophyta</taxon>
        <taxon>Spermatophyta</taxon>
        <taxon>Magnoliopsida</taxon>
        <taxon>eudicotyledons</taxon>
        <taxon>Gunneridae</taxon>
        <taxon>Pentapetalae</taxon>
        <taxon>asterids</taxon>
        <taxon>Ericales</taxon>
        <taxon>Ericaceae</taxon>
        <taxon>Ericoideae</taxon>
        <taxon>Rhodoreae</taxon>
        <taxon>Rhododendron</taxon>
    </lineage>
</organism>
<name>A0ACC0M3S6_RHOML</name>
<protein>
    <submittedName>
        <fullName evidence="1">Uncharacterized protein</fullName>
    </submittedName>
</protein>
<gene>
    <name evidence="1" type="ORF">RHMOL_Rhmol10G0180500</name>
</gene>